<keyword evidence="4" id="KW-1185">Reference proteome</keyword>
<proteinExistence type="predicted"/>
<protein>
    <submittedName>
        <fullName evidence="3">Uncharacterized protein</fullName>
    </submittedName>
</protein>
<reference evidence="3" key="1">
    <citation type="submission" date="2021-02" db="EMBL/GenBank/DDBJ databases">
        <authorList>
            <person name="Dougan E. K."/>
            <person name="Rhodes N."/>
            <person name="Thang M."/>
            <person name="Chan C."/>
        </authorList>
    </citation>
    <scope>NUCLEOTIDE SEQUENCE</scope>
</reference>
<feature type="compositionally biased region" description="Basic and acidic residues" evidence="1">
    <location>
        <begin position="200"/>
        <end position="213"/>
    </location>
</feature>
<sequence>MVLSKALKVAAVYCLQSGLAFAASVTNCGGPQDHLSNVVISLVPDPIASSAPFTLTVSGVLDEDHVGGTLNVDLDVKALEVINEAVQKQIKYTISPGIPKGDVKIVIGPVTLPAEPAGATVMGKVILTDTQGHAVTCVALDLSIPALEEARQQVALEELQAQVLWQGDGSAPEPPGVHPGQGDHSNGDVAGGPPLAVCRRQPEDQGTLREHSAAADCTRVHHARPCEG</sequence>
<evidence type="ECO:0000313" key="3">
    <source>
        <dbReference type="EMBL" id="CAE8608143.1"/>
    </source>
</evidence>
<evidence type="ECO:0000256" key="1">
    <source>
        <dbReference type="SAM" id="MobiDB-lite"/>
    </source>
</evidence>
<dbReference type="AlphaFoldDB" id="A0A813FCN3"/>
<accession>A0A813FCN3</accession>
<name>A0A813FCN3_POLGL</name>
<evidence type="ECO:0000313" key="4">
    <source>
        <dbReference type="Proteomes" id="UP000654075"/>
    </source>
</evidence>
<organism evidence="3 4">
    <name type="scientific">Polarella glacialis</name>
    <name type="common">Dinoflagellate</name>
    <dbReference type="NCBI Taxonomy" id="89957"/>
    <lineage>
        <taxon>Eukaryota</taxon>
        <taxon>Sar</taxon>
        <taxon>Alveolata</taxon>
        <taxon>Dinophyceae</taxon>
        <taxon>Suessiales</taxon>
        <taxon>Suessiaceae</taxon>
        <taxon>Polarella</taxon>
    </lineage>
</organism>
<feature type="region of interest" description="Disordered" evidence="1">
    <location>
        <begin position="167"/>
        <end position="218"/>
    </location>
</feature>
<comment type="caution">
    <text evidence="3">The sequence shown here is derived from an EMBL/GenBank/DDBJ whole genome shotgun (WGS) entry which is preliminary data.</text>
</comment>
<gene>
    <name evidence="3" type="ORF">PGLA1383_LOCUS26025</name>
</gene>
<keyword evidence="2" id="KW-0732">Signal</keyword>
<feature type="signal peptide" evidence="2">
    <location>
        <begin position="1"/>
        <end position="22"/>
    </location>
</feature>
<evidence type="ECO:0000256" key="2">
    <source>
        <dbReference type="SAM" id="SignalP"/>
    </source>
</evidence>
<dbReference type="EMBL" id="CAJNNV010022479">
    <property type="protein sequence ID" value="CAE8608143.1"/>
    <property type="molecule type" value="Genomic_DNA"/>
</dbReference>
<dbReference type="Proteomes" id="UP000654075">
    <property type="component" value="Unassembled WGS sequence"/>
</dbReference>
<feature type="chain" id="PRO_5032597164" evidence="2">
    <location>
        <begin position="23"/>
        <end position="228"/>
    </location>
</feature>